<evidence type="ECO:0000256" key="1">
    <source>
        <dbReference type="ARBA" id="ARBA00001917"/>
    </source>
</evidence>
<feature type="domain" description="Flavin reductase like" evidence="5">
    <location>
        <begin position="4"/>
        <end position="81"/>
    </location>
</feature>
<evidence type="ECO:0000259" key="5">
    <source>
        <dbReference type="Pfam" id="PF01613"/>
    </source>
</evidence>
<comment type="cofactor">
    <cofactor evidence="1">
        <name>FMN</name>
        <dbReference type="ChEBI" id="CHEBI:58210"/>
    </cofactor>
</comment>
<comment type="caution">
    <text evidence="6">The sequence shown here is derived from an EMBL/GenBank/DDBJ whole genome shotgun (WGS) entry which is preliminary data.</text>
</comment>
<proteinExistence type="inferred from homology"/>
<accession>A0AAV1ICY6</accession>
<sequence>MLEAANVTCGDYSHNESEWDVSTLTPIPAVKVMPPRVAESVVHLECVLRHEYPILNREDKPHASILIAEVVMVHANEGVLEHDNTGRPYVNVEKLAPISRLGHLDYALTTETIEMEMPNHKLIT</sequence>
<keyword evidence="2" id="KW-0285">Flavoprotein</keyword>
<evidence type="ECO:0000256" key="3">
    <source>
        <dbReference type="ARBA" id="ARBA00022643"/>
    </source>
</evidence>
<dbReference type="InterPro" id="IPR012349">
    <property type="entry name" value="Split_barrel_FMN-bd"/>
</dbReference>
<evidence type="ECO:0000313" key="7">
    <source>
        <dbReference type="Proteomes" id="UP001314263"/>
    </source>
</evidence>
<evidence type="ECO:0000313" key="6">
    <source>
        <dbReference type="EMBL" id="CAK0785093.1"/>
    </source>
</evidence>
<name>A0AAV1ICY6_9CHLO</name>
<reference evidence="6 7" key="1">
    <citation type="submission" date="2023-10" db="EMBL/GenBank/DDBJ databases">
        <authorList>
            <person name="Maclean D."/>
            <person name="Macfadyen A."/>
        </authorList>
    </citation>
    <scope>NUCLEOTIDE SEQUENCE [LARGE SCALE GENOMIC DNA]</scope>
</reference>
<keyword evidence="7" id="KW-1185">Reference proteome</keyword>
<gene>
    <name evidence="6" type="ORF">CVIRNUC_008299</name>
</gene>
<dbReference type="EMBL" id="CAUYUE010000011">
    <property type="protein sequence ID" value="CAK0785093.1"/>
    <property type="molecule type" value="Genomic_DNA"/>
</dbReference>
<dbReference type="AlphaFoldDB" id="A0AAV1ICY6"/>
<evidence type="ECO:0000256" key="2">
    <source>
        <dbReference type="ARBA" id="ARBA00022630"/>
    </source>
</evidence>
<dbReference type="Gene3D" id="2.30.110.10">
    <property type="entry name" value="Electron Transport, Fmn-binding Protein, Chain A"/>
    <property type="match status" value="1"/>
</dbReference>
<organism evidence="6 7">
    <name type="scientific">Coccomyxa viridis</name>
    <dbReference type="NCBI Taxonomy" id="1274662"/>
    <lineage>
        <taxon>Eukaryota</taxon>
        <taxon>Viridiplantae</taxon>
        <taxon>Chlorophyta</taxon>
        <taxon>core chlorophytes</taxon>
        <taxon>Trebouxiophyceae</taxon>
        <taxon>Trebouxiophyceae incertae sedis</taxon>
        <taxon>Coccomyxaceae</taxon>
        <taxon>Coccomyxa</taxon>
    </lineage>
</organism>
<dbReference type="Proteomes" id="UP001314263">
    <property type="component" value="Unassembled WGS sequence"/>
</dbReference>
<dbReference type="SUPFAM" id="SSF50475">
    <property type="entry name" value="FMN-binding split barrel"/>
    <property type="match status" value="1"/>
</dbReference>
<comment type="similarity">
    <text evidence="4">Belongs to the flavoredoxin family.</text>
</comment>
<dbReference type="PANTHER" id="PTHR33798">
    <property type="entry name" value="FLAVOPROTEIN OXYGENASE"/>
    <property type="match status" value="1"/>
</dbReference>
<keyword evidence="3" id="KW-0288">FMN</keyword>
<dbReference type="Pfam" id="PF01613">
    <property type="entry name" value="Flavin_Reduct"/>
    <property type="match status" value="1"/>
</dbReference>
<dbReference type="InterPro" id="IPR002563">
    <property type="entry name" value="Flavin_Rdtase-like_dom"/>
</dbReference>
<dbReference type="PANTHER" id="PTHR33798:SF5">
    <property type="entry name" value="FLAVIN REDUCTASE LIKE DOMAIN-CONTAINING PROTEIN"/>
    <property type="match status" value="1"/>
</dbReference>
<protein>
    <recommendedName>
        <fullName evidence="5">Flavin reductase like domain-containing protein</fullName>
    </recommendedName>
</protein>
<evidence type="ECO:0000256" key="4">
    <source>
        <dbReference type="ARBA" id="ARBA00038054"/>
    </source>
</evidence>